<feature type="domain" description="Flagellar motor switch protein FliG middle" evidence="14">
    <location>
        <begin position="135"/>
        <end position="202"/>
    </location>
</feature>
<name>A0ABY6D9D2_9RHOB</name>
<feature type="region of interest" description="Disordered" evidence="12">
    <location>
        <begin position="1"/>
        <end position="21"/>
    </location>
</feature>
<evidence type="ECO:0000259" key="14">
    <source>
        <dbReference type="Pfam" id="PF14841"/>
    </source>
</evidence>
<dbReference type="InterPro" id="IPR002110">
    <property type="entry name" value="Ankyrin_rpt"/>
</dbReference>
<evidence type="ECO:0000256" key="2">
    <source>
        <dbReference type="ARBA" id="ARBA00004413"/>
    </source>
</evidence>
<comment type="similarity">
    <text evidence="3">Belongs to the FliG family.</text>
</comment>
<keyword evidence="8" id="KW-0472">Membrane</keyword>
<evidence type="ECO:0000256" key="11">
    <source>
        <dbReference type="PROSITE-ProRule" id="PRU00023"/>
    </source>
</evidence>
<comment type="subcellular location">
    <subcellularLocation>
        <location evidence="1">Bacterial flagellum basal body</location>
    </subcellularLocation>
    <subcellularLocation>
        <location evidence="2">Cell membrane</location>
        <topology evidence="2">Peripheral membrane protein</topology>
        <orientation evidence="2">Cytoplasmic side</orientation>
    </subcellularLocation>
</comment>
<evidence type="ECO:0000256" key="4">
    <source>
        <dbReference type="ARBA" id="ARBA00021870"/>
    </source>
</evidence>
<protein>
    <recommendedName>
        <fullName evidence="4">Flagellar motor switch protein FliG</fullName>
    </recommendedName>
</protein>
<dbReference type="Gene3D" id="1.10.220.30">
    <property type="match status" value="3"/>
</dbReference>
<evidence type="ECO:0000313" key="16">
    <source>
        <dbReference type="EMBL" id="UXX82754.1"/>
    </source>
</evidence>
<keyword evidence="9" id="KW-0975">Bacterial flagellum</keyword>
<dbReference type="PROSITE" id="PS50297">
    <property type="entry name" value="ANK_REP_REGION"/>
    <property type="match status" value="1"/>
</dbReference>
<keyword evidence="5" id="KW-1003">Cell membrane</keyword>
<dbReference type="Pfam" id="PF01706">
    <property type="entry name" value="FliG_C"/>
    <property type="match status" value="1"/>
</dbReference>
<feature type="domain" description="Flagellar motor switch protein FliG N-terminal" evidence="15">
    <location>
        <begin position="23"/>
        <end position="125"/>
    </location>
</feature>
<organism evidence="16 17">
    <name type="scientific">Roseovarius pelagicus</name>
    <dbReference type="NCBI Taxonomy" id="2980108"/>
    <lineage>
        <taxon>Bacteria</taxon>
        <taxon>Pseudomonadati</taxon>
        <taxon>Pseudomonadota</taxon>
        <taxon>Alphaproteobacteria</taxon>
        <taxon>Rhodobacterales</taxon>
        <taxon>Roseobacteraceae</taxon>
        <taxon>Roseovarius</taxon>
    </lineage>
</organism>
<keyword evidence="16" id="KW-0282">Flagellum</keyword>
<keyword evidence="7" id="KW-0283">Flagellar rotation</keyword>
<sequence length="356" mass="38232">MSLRSPLAQVSQGQSAGHTAARLTRRQKAAIIVRFLLNEGADVPLSDLPDALQATLTTQMGAMRYVDRATLVTVVSEFATELEGMGLTFPHGVAGAITALDGRISPQTAARLRKEAGVRQIGDPWEQVQRTDIDTLVPIILAESTEVAAVVLSKLDVTFAAKLLSKLPGDEARRITFAISRTGRVTPDAVDRIGFALAAQLDDCPPVAFDDEPVQRVGAILNSSSSALRDDVLSGLEENDGDFANQVRRAIFTFQHIPDRLGRTDVPQVIREIEQSALITGLAAAKSAGLDNVVDFLLENMSRRMADAIREEMEDRGAVKQGPGEEAMTEIVNAIRRLEASGGVTLATPEDQEEAA</sequence>
<dbReference type="PANTHER" id="PTHR30534:SF0">
    <property type="entry name" value="FLAGELLAR MOTOR SWITCH PROTEIN FLIG"/>
    <property type="match status" value="1"/>
</dbReference>
<accession>A0ABY6D9D2</accession>
<gene>
    <name evidence="16" type="ORF">N7U68_16955</name>
</gene>
<dbReference type="InterPro" id="IPR023087">
    <property type="entry name" value="Flg_Motor_Flig_C"/>
</dbReference>
<dbReference type="RefSeq" id="WP_263047567.1">
    <property type="nucleotide sequence ID" value="NZ_CP106738.1"/>
</dbReference>
<evidence type="ECO:0000256" key="5">
    <source>
        <dbReference type="ARBA" id="ARBA00022475"/>
    </source>
</evidence>
<dbReference type="InterPro" id="IPR011002">
    <property type="entry name" value="FliG_a-hlx"/>
</dbReference>
<evidence type="ECO:0000259" key="15">
    <source>
        <dbReference type="Pfam" id="PF14842"/>
    </source>
</evidence>
<keyword evidence="11" id="KW-0040">ANK repeat</keyword>
<dbReference type="InterPro" id="IPR000090">
    <property type="entry name" value="Flg_Motor_Flig"/>
</dbReference>
<proteinExistence type="inferred from homology"/>
<dbReference type="PROSITE" id="PS50088">
    <property type="entry name" value="ANK_REPEAT"/>
    <property type="match status" value="1"/>
</dbReference>
<evidence type="ECO:0000256" key="12">
    <source>
        <dbReference type="SAM" id="MobiDB-lite"/>
    </source>
</evidence>
<feature type="compositionally biased region" description="Polar residues" evidence="12">
    <location>
        <begin position="8"/>
        <end position="17"/>
    </location>
</feature>
<keyword evidence="16" id="KW-0969">Cilium</keyword>
<dbReference type="InterPro" id="IPR032779">
    <property type="entry name" value="FliG_M"/>
</dbReference>
<evidence type="ECO:0000256" key="8">
    <source>
        <dbReference type="ARBA" id="ARBA00023136"/>
    </source>
</evidence>
<reference evidence="16" key="1">
    <citation type="submission" date="2022-10" db="EMBL/GenBank/DDBJ databases">
        <title>Roseovarius pelagicus sp. nov., isolated from Arctic seawater.</title>
        <authorList>
            <person name="Hong Y.W."/>
            <person name="Hwang C.Y."/>
        </authorList>
    </citation>
    <scope>NUCLEOTIDE SEQUENCE</scope>
    <source>
        <strain evidence="16">HL-MP18</strain>
    </source>
</reference>
<evidence type="ECO:0000259" key="13">
    <source>
        <dbReference type="Pfam" id="PF01706"/>
    </source>
</evidence>
<evidence type="ECO:0000256" key="9">
    <source>
        <dbReference type="ARBA" id="ARBA00023143"/>
    </source>
</evidence>
<dbReference type="EMBL" id="CP106738">
    <property type="protein sequence ID" value="UXX82754.1"/>
    <property type="molecule type" value="Genomic_DNA"/>
</dbReference>
<evidence type="ECO:0000313" key="17">
    <source>
        <dbReference type="Proteomes" id="UP001064087"/>
    </source>
</evidence>
<keyword evidence="17" id="KW-1185">Reference proteome</keyword>
<dbReference type="Proteomes" id="UP001064087">
    <property type="component" value="Chromosome"/>
</dbReference>
<dbReference type="PANTHER" id="PTHR30534">
    <property type="entry name" value="FLAGELLAR MOTOR SWITCH PROTEIN FLIG"/>
    <property type="match status" value="1"/>
</dbReference>
<evidence type="ECO:0000256" key="7">
    <source>
        <dbReference type="ARBA" id="ARBA00022779"/>
    </source>
</evidence>
<dbReference type="Pfam" id="PF14842">
    <property type="entry name" value="FliG_N"/>
    <property type="match status" value="1"/>
</dbReference>
<feature type="repeat" description="ANK" evidence="11">
    <location>
        <begin position="12"/>
        <end position="48"/>
    </location>
</feature>
<evidence type="ECO:0000256" key="10">
    <source>
        <dbReference type="ARBA" id="ARBA00025598"/>
    </source>
</evidence>
<keyword evidence="16" id="KW-0966">Cell projection</keyword>
<dbReference type="Pfam" id="PF14841">
    <property type="entry name" value="FliG_M"/>
    <property type="match status" value="1"/>
</dbReference>
<dbReference type="SUPFAM" id="SSF48029">
    <property type="entry name" value="FliG"/>
    <property type="match status" value="2"/>
</dbReference>
<keyword evidence="6" id="KW-0145">Chemotaxis</keyword>
<feature type="domain" description="Flagellar motor switch protein FliG C-terminal" evidence="13">
    <location>
        <begin position="235"/>
        <end position="346"/>
    </location>
</feature>
<comment type="function">
    <text evidence="10">FliG is one of three proteins (FliG, FliN, FliM) that forms the rotor-mounted switch complex (C ring), located at the base of the basal body. This complex interacts with the CheY and CheZ chemotaxis proteins, in addition to contacting components of the motor that determine the direction of flagellar rotation.</text>
</comment>
<dbReference type="InterPro" id="IPR028263">
    <property type="entry name" value="FliG_N"/>
</dbReference>
<evidence type="ECO:0000256" key="6">
    <source>
        <dbReference type="ARBA" id="ARBA00022500"/>
    </source>
</evidence>
<evidence type="ECO:0000256" key="3">
    <source>
        <dbReference type="ARBA" id="ARBA00010299"/>
    </source>
</evidence>
<evidence type="ECO:0000256" key="1">
    <source>
        <dbReference type="ARBA" id="ARBA00004117"/>
    </source>
</evidence>
<dbReference type="PRINTS" id="PR00954">
    <property type="entry name" value="FLGMOTORFLIG"/>
</dbReference>